<evidence type="ECO:0000313" key="1">
    <source>
        <dbReference type="EMBL" id="KAA6409344.1"/>
    </source>
</evidence>
<evidence type="ECO:0000313" key="2">
    <source>
        <dbReference type="EMBL" id="SLM39486.1"/>
    </source>
</evidence>
<protein>
    <submittedName>
        <fullName evidence="2">Uncharacterized protein</fullName>
    </submittedName>
</protein>
<dbReference type="EMBL" id="FWEW01003509">
    <property type="protein sequence ID" value="SLM39486.1"/>
    <property type="molecule type" value="Genomic_DNA"/>
</dbReference>
<evidence type="ECO:0000313" key="3">
    <source>
        <dbReference type="Proteomes" id="UP000192927"/>
    </source>
</evidence>
<dbReference type="EMBL" id="VXIT01000011">
    <property type="protein sequence ID" value="KAA6409344.1"/>
    <property type="molecule type" value="Genomic_DNA"/>
</dbReference>
<gene>
    <name evidence="1" type="ORF">FRX48_06897</name>
</gene>
<keyword evidence="3" id="KW-1185">Reference proteome</keyword>
<proteinExistence type="predicted"/>
<sequence length="117" mass="12826">MTVEFRRGPGVKDFDACEAWVALAVAFVQAARRAETVMDVLSFGANVAGLKAFIYEGLEENGEQIEGMNTLFGGKTDSIETSPIGQLSAGELEKRLRQKKAKDVKKNFMVEKILKPS</sequence>
<name>A0A1W5D8P0_9LECA</name>
<accession>A0A1W5D8P0</accession>
<dbReference type="AlphaFoldDB" id="A0A1W5D8P0"/>
<dbReference type="Proteomes" id="UP000192927">
    <property type="component" value="Unassembled WGS sequence"/>
</dbReference>
<reference evidence="2" key="1">
    <citation type="submission" date="2017-03" db="EMBL/GenBank/DDBJ databases">
        <authorList>
            <person name="Afonso C.L."/>
            <person name="Miller P.J."/>
            <person name="Scott M.A."/>
            <person name="Spackman E."/>
            <person name="Goraichik I."/>
            <person name="Dimitrov K.M."/>
            <person name="Suarez D.L."/>
            <person name="Swayne D.E."/>
        </authorList>
    </citation>
    <scope>NUCLEOTIDE SEQUENCE [LARGE SCALE GENOMIC DNA]</scope>
</reference>
<evidence type="ECO:0000313" key="4">
    <source>
        <dbReference type="Proteomes" id="UP000324767"/>
    </source>
</evidence>
<organism evidence="2 3">
    <name type="scientific">Lasallia pustulata</name>
    <dbReference type="NCBI Taxonomy" id="136370"/>
    <lineage>
        <taxon>Eukaryota</taxon>
        <taxon>Fungi</taxon>
        <taxon>Dikarya</taxon>
        <taxon>Ascomycota</taxon>
        <taxon>Pezizomycotina</taxon>
        <taxon>Lecanoromycetes</taxon>
        <taxon>OSLEUM clade</taxon>
        <taxon>Umbilicariomycetidae</taxon>
        <taxon>Umbilicariales</taxon>
        <taxon>Umbilicariaceae</taxon>
        <taxon>Lasallia</taxon>
    </lineage>
</organism>
<dbReference type="Proteomes" id="UP000324767">
    <property type="component" value="Unassembled WGS sequence"/>
</dbReference>
<reference evidence="1 4" key="3">
    <citation type="submission" date="2019-09" db="EMBL/GenBank/DDBJ databases">
        <title>The hologenome of the rock-dwelling lichen Lasallia pustulata.</title>
        <authorList>
            <person name="Greshake Tzovaras B."/>
            <person name="Segers F."/>
            <person name="Bicker A."/>
            <person name="Dal Grande F."/>
            <person name="Otte J."/>
            <person name="Hankeln T."/>
            <person name="Schmitt I."/>
            <person name="Ebersberger I."/>
        </authorList>
    </citation>
    <scope>NUCLEOTIDE SEQUENCE [LARGE SCALE GENOMIC DNA]</scope>
    <source>
        <strain evidence="1">A1-1</strain>
    </source>
</reference>
<reference evidence="3" key="2">
    <citation type="submission" date="2017-03" db="EMBL/GenBank/DDBJ databases">
        <authorList>
            <person name="Sharma R."/>
            <person name="Thines M."/>
        </authorList>
    </citation>
    <scope>NUCLEOTIDE SEQUENCE [LARGE SCALE GENOMIC DNA]</scope>
</reference>